<accession>A0A9N8WEG0</accession>
<dbReference type="Proteomes" id="UP000789831">
    <property type="component" value="Unassembled WGS sequence"/>
</dbReference>
<sequence>RRLISGRRYSFGTVTAKTKNILGSLVAGITSSKEAGWNFTLNKSDLAVILVFVESSLGKEKTADRENLLT</sequence>
<reference evidence="1" key="1">
    <citation type="submission" date="2021-06" db="EMBL/GenBank/DDBJ databases">
        <authorList>
            <person name="Kallberg Y."/>
            <person name="Tangrot J."/>
            <person name="Rosling A."/>
        </authorList>
    </citation>
    <scope>NUCLEOTIDE SEQUENCE</scope>
    <source>
        <strain evidence="1">MT106</strain>
    </source>
</reference>
<evidence type="ECO:0000313" key="2">
    <source>
        <dbReference type="Proteomes" id="UP000789831"/>
    </source>
</evidence>
<protein>
    <submittedName>
        <fullName evidence="1">309_t:CDS:1</fullName>
    </submittedName>
</protein>
<proteinExistence type="predicted"/>
<dbReference type="OrthoDB" id="2403836at2759"/>
<dbReference type="AlphaFoldDB" id="A0A9N8WEG0"/>
<comment type="caution">
    <text evidence="1">The sequence shown here is derived from an EMBL/GenBank/DDBJ whole genome shotgun (WGS) entry which is preliminary data.</text>
</comment>
<name>A0A9N8WEG0_9GLOM</name>
<gene>
    <name evidence="1" type="ORF">AGERDE_LOCUS3212</name>
</gene>
<evidence type="ECO:0000313" key="1">
    <source>
        <dbReference type="EMBL" id="CAG8480565.1"/>
    </source>
</evidence>
<organism evidence="1 2">
    <name type="scientific">Ambispora gerdemannii</name>
    <dbReference type="NCBI Taxonomy" id="144530"/>
    <lineage>
        <taxon>Eukaryota</taxon>
        <taxon>Fungi</taxon>
        <taxon>Fungi incertae sedis</taxon>
        <taxon>Mucoromycota</taxon>
        <taxon>Glomeromycotina</taxon>
        <taxon>Glomeromycetes</taxon>
        <taxon>Archaeosporales</taxon>
        <taxon>Ambisporaceae</taxon>
        <taxon>Ambispora</taxon>
    </lineage>
</organism>
<feature type="non-terminal residue" evidence="1">
    <location>
        <position position="70"/>
    </location>
</feature>
<dbReference type="EMBL" id="CAJVPL010000300">
    <property type="protein sequence ID" value="CAG8480565.1"/>
    <property type="molecule type" value="Genomic_DNA"/>
</dbReference>
<keyword evidence="2" id="KW-1185">Reference proteome</keyword>